<feature type="compositionally biased region" description="Acidic residues" evidence="1">
    <location>
        <begin position="1017"/>
        <end position="1036"/>
    </location>
</feature>
<comment type="caution">
    <text evidence="3">The sequence shown here is derived from an EMBL/GenBank/DDBJ whole genome shotgun (WGS) entry which is preliminary data.</text>
</comment>
<organism evidence="3 4">
    <name type="scientific">Fusarium albosuccineum</name>
    <dbReference type="NCBI Taxonomy" id="1237068"/>
    <lineage>
        <taxon>Eukaryota</taxon>
        <taxon>Fungi</taxon>
        <taxon>Dikarya</taxon>
        <taxon>Ascomycota</taxon>
        <taxon>Pezizomycotina</taxon>
        <taxon>Sordariomycetes</taxon>
        <taxon>Hypocreomycetidae</taxon>
        <taxon>Hypocreales</taxon>
        <taxon>Nectriaceae</taxon>
        <taxon>Fusarium</taxon>
        <taxon>Fusarium decemcellulare species complex</taxon>
    </lineage>
</organism>
<keyword evidence="4" id="KW-1185">Reference proteome</keyword>
<keyword evidence="3" id="KW-0808">Transferase</keyword>
<feature type="region of interest" description="Disordered" evidence="1">
    <location>
        <begin position="842"/>
        <end position="863"/>
    </location>
</feature>
<dbReference type="InterPro" id="IPR011009">
    <property type="entry name" value="Kinase-like_dom_sf"/>
</dbReference>
<dbReference type="GO" id="GO:0004674">
    <property type="term" value="F:protein serine/threonine kinase activity"/>
    <property type="evidence" value="ECO:0007669"/>
    <property type="project" value="TreeGrafter"/>
</dbReference>
<dbReference type="Gene3D" id="1.10.510.10">
    <property type="entry name" value="Transferase(Phosphotransferase) domain 1"/>
    <property type="match status" value="1"/>
</dbReference>
<feature type="domain" description="Protein kinase" evidence="2">
    <location>
        <begin position="141"/>
        <end position="495"/>
    </location>
</feature>
<evidence type="ECO:0000259" key="2">
    <source>
        <dbReference type="PROSITE" id="PS50011"/>
    </source>
</evidence>
<dbReference type="PANTHER" id="PTHR24359:SF1">
    <property type="entry name" value="INHIBITOR OF NUCLEAR FACTOR KAPPA-B KINASE EPSILON SUBUNIT HOMOLOG 1-RELATED"/>
    <property type="match status" value="1"/>
</dbReference>
<dbReference type="SUPFAM" id="SSF53300">
    <property type="entry name" value="vWA-like"/>
    <property type="match status" value="1"/>
</dbReference>
<dbReference type="SUPFAM" id="SSF56112">
    <property type="entry name" value="Protein kinase-like (PK-like)"/>
    <property type="match status" value="1"/>
</dbReference>
<dbReference type="CDD" id="cd00180">
    <property type="entry name" value="PKc"/>
    <property type="match status" value="1"/>
</dbReference>
<sequence length="1839" mass="206228">MASHASPLRTQSTSSRLDRDNRHREFIDFVRRSLRDGINGLDETDQFITPSVVRAWWTKPGEGRISNALNPRSYTSSDTILRGYTMVFSVLVYIGRTQFIGDFIRLRFGDRQLPLLKHDRRRFGDDPAMAEMLDDFYNNQWKFTPIIFSSQEGMNLTLIDDERQILPIKEQRSLPSTASNPKSVVRVVTLYPDCCPSEWGPQEYQTQKNEAFRKSWSREYNAFASIESCENVIKYLGSFEQNGRCFMMLEYADGGSLLDVFKRNVIPRTRDDLMRFWTALMGLFLAINRIYNLGKSSEGERTGFAHRDINPSNVLVFLGNGGPTSPFSEGFKLKLADFDTATTWQSIDDTELSAHDNHGTRTYCAPQAPRAFPQQERDIMQVLLGCDVWSLGCILSEALVWLAGGWEAIEVAARDRKMTIAREHPEMKGSGYDYCFHDGTHVLQCVMSSHKAAVNKFGHEDILSPKMCQLIEGLIFLPEDSRPLQYSPMNIWATFNTKIKGSIASDYGPTDSTTCFNDKPVSEPPNTLTPDGNLGPLGSSKRDKTLPPGGSPNPQSNPDLYPNVTVDDVIAHHQGQGKREDFMGYKSFKRSCKRRHFMIIIDDSQSMRKRLNEVYRTAEALLWILKDIDLELRFTSDPTRRHRGISIPIWRRSTGTLVRKIRQWFNANEADTFCNMELAITKIFNEDKVVDLKRPTSVLILTDGIWEGGGRLAGGGVEANITSVVRQMEKKEIPRTGFTIQFVSFGNDPAGISRLKYLDDDAPYQNKKGEKVDIVDHKTSKANVWHILLGAMSEAIDREPIGPLVSESNDIEPLGPVISESNDLEQPQVAMDAVDDHAVQFARPTGHSGPLDENTNPNPDVSYVSSVFKNYTSSTSDSSNSDKGNDPRQVAARTLAHYFFADLVLRDLYSEAIRNLGEDRFFAKHDRLLKIFLKDLRAAATDSLSEEALRFLSRKQSRATISSRIFDQISSLKLGQPAEPVTQGISSLDNLITQHTTEGEVAVAAPRNPFHEPLGDVSDDSEEEDAGDAEDAEFGGDPELQPGNAQQLERLVAFFTTGPAFATLKSNLACLVQPPTTIRAALDMQNLRYLKRLLRKRFDTVAQDEYLWLRELEDIGYSRDEIADLLFEEARDTPWIFFTNNSNPQPEIKIQVDHHIPGCVHQLFLSNNWGEKPVVSSGKLPEADMLASVTREIQWCCGLAGIVPSSRDREKWNGSVSFDEENSVAFISYNHPETFRMFSRLLQALELCCRAVSIAQAAGLCCQSFTILRQSARATSNDAPDREVIELCRIKLELVIRMLREFQVLALNDETRSIRLTATRELVACLGLQGLEVGSERDTVAVLQTGCLCVQILSVGFLFYIQGHVGPFQPFFLDTAVKKIHLLGCEMSPLVIEISLKKLSCIGEMLQGSVLVFDSPRATDGGSHSPDATARLDLFASPEDLVDTWGPAQFILPIPDIMVPSAIQIGGGVVFESGPGDNKFHWGRDVSSSQLCQGLLDPRSKIRIGTPPVSVNNTCQLNEGECWIRYSNFLRPLATFGPVWVLAERQVAVQAGMYVVAQANSGYHWKSGRTLKQDILSCDENMLSYLEGHWAVQVSLCTGIAKRVSLQEMVADLLPVFANELMSQPDLSLWEKLRDRSHIVEQFRTKSPAELFRGLEPPSHDLIMRLVSRILSRLGDTGLDRQGEMLRVSWPYGSDTSKCFEIDLRQHESSWARLIADSEDCATFIYASPKCLETTRIQCDGTHDDWNDAIPLLETAVAVCSVPVADAALRHEETYYFQKMGEMLFVKAVQSQTGQAARLIGRNSMMPTNFRHRHEERDTVRQVGEAAGLGGGEARWKEK</sequence>
<gene>
    <name evidence="3" type="ORF">FALBO_4164</name>
</gene>
<evidence type="ECO:0000256" key="1">
    <source>
        <dbReference type="SAM" id="MobiDB-lite"/>
    </source>
</evidence>
<dbReference type="Proteomes" id="UP000554235">
    <property type="component" value="Unassembled WGS sequence"/>
</dbReference>
<reference evidence="3 4" key="1">
    <citation type="submission" date="2020-01" db="EMBL/GenBank/DDBJ databases">
        <title>Identification and distribution of gene clusters putatively required for synthesis of sphingolipid metabolism inhibitors in phylogenetically diverse species of the filamentous fungus Fusarium.</title>
        <authorList>
            <person name="Kim H.-S."/>
            <person name="Busman M."/>
            <person name="Brown D.W."/>
            <person name="Divon H."/>
            <person name="Uhlig S."/>
            <person name="Proctor R.H."/>
        </authorList>
    </citation>
    <scope>NUCLEOTIDE SEQUENCE [LARGE SCALE GENOMIC DNA]</scope>
    <source>
        <strain evidence="3 4">NRRL 20459</strain>
    </source>
</reference>
<dbReference type="PANTHER" id="PTHR24359">
    <property type="entry name" value="SERINE/THREONINE-PROTEIN KINASE SBK1"/>
    <property type="match status" value="1"/>
</dbReference>
<dbReference type="InterPro" id="IPR000719">
    <property type="entry name" value="Prot_kinase_dom"/>
</dbReference>
<dbReference type="OrthoDB" id="9992527at2759"/>
<feature type="region of interest" description="Disordered" evidence="1">
    <location>
        <begin position="1006"/>
        <end position="1042"/>
    </location>
</feature>
<dbReference type="Pfam" id="PF00069">
    <property type="entry name" value="Pkinase"/>
    <property type="match status" value="1"/>
</dbReference>
<dbReference type="SMART" id="SM00220">
    <property type="entry name" value="S_TKc"/>
    <property type="match status" value="1"/>
</dbReference>
<dbReference type="PROSITE" id="PS50011">
    <property type="entry name" value="PROTEIN_KINASE_DOM"/>
    <property type="match status" value="1"/>
</dbReference>
<dbReference type="GO" id="GO:0005524">
    <property type="term" value="F:ATP binding"/>
    <property type="evidence" value="ECO:0007669"/>
    <property type="project" value="InterPro"/>
</dbReference>
<protein>
    <submittedName>
        <fullName evidence="3">Serine threonine kinase</fullName>
    </submittedName>
</protein>
<evidence type="ECO:0000313" key="3">
    <source>
        <dbReference type="EMBL" id="KAF4468947.1"/>
    </source>
</evidence>
<proteinExistence type="predicted"/>
<name>A0A8H4PKX0_9HYPO</name>
<keyword evidence="3" id="KW-0418">Kinase</keyword>
<feature type="compositionally biased region" description="Polar residues" evidence="1">
    <location>
        <begin position="853"/>
        <end position="863"/>
    </location>
</feature>
<evidence type="ECO:0000313" key="4">
    <source>
        <dbReference type="Proteomes" id="UP000554235"/>
    </source>
</evidence>
<accession>A0A8H4PKX0</accession>
<dbReference type="EMBL" id="JAADYS010000542">
    <property type="protein sequence ID" value="KAF4468947.1"/>
    <property type="molecule type" value="Genomic_DNA"/>
</dbReference>
<feature type="region of interest" description="Disordered" evidence="1">
    <location>
        <begin position="514"/>
        <end position="562"/>
    </location>
</feature>
<dbReference type="InterPro" id="IPR036465">
    <property type="entry name" value="vWFA_dom_sf"/>
</dbReference>